<dbReference type="OrthoDB" id="5990462at2759"/>
<dbReference type="SMART" id="SM00219">
    <property type="entry name" value="TyrKc"/>
    <property type="match status" value="1"/>
</dbReference>
<keyword evidence="1" id="KW-1133">Transmembrane helix</keyword>
<reference evidence="3" key="1">
    <citation type="journal article" date="2013" name="Genome Biol. Evol.">
        <title>Punctuated emergences of genetic and phenotypic innovations in eumetazoan, bilaterian, euteleostome, and hominidae ancestors.</title>
        <authorList>
            <person name="Wenger Y."/>
            <person name="Galliot B."/>
        </authorList>
    </citation>
    <scope>NUCLEOTIDE SEQUENCE</scope>
    <source>
        <tissue evidence="3">Whole animals</tissue>
    </source>
</reference>
<keyword evidence="3" id="KW-0675">Receptor</keyword>
<dbReference type="FunFam" id="1.10.510.10:FF:000462">
    <property type="entry name" value="Receptor tyrosine kinase"/>
    <property type="match status" value="1"/>
</dbReference>
<dbReference type="InterPro" id="IPR008266">
    <property type="entry name" value="Tyr_kinase_AS"/>
</dbReference>
<keyword evidence="1" id="KW-0472">Membrane</keyword>
<dbReference type="InterPro" id="IPR000719">
    <property type="entry name" value="Prot_kinase_dom"/>
</dbReference>
<dbReference type="AlphaFoldDB" id="T2MHM0"/>
<keyword evidence="1" id="KW-0812">Transmembrane</keyword>
<dbReference type="GO" id="GO:0004714">
    <property type="term" value="F:transmembrane receptor protein tyrosine kinase activity"/>
    <property type="evidence" value="ECO:0007669"/>
    <property type="project" value="TreeGrafter"/>
</dbReference>
<dbReference type="PANTHER" id="PTHR24416">
    <property type="entry name" value="TYROSINE-PROTEIN KINASE RECEPTOR"/>
    <property type="match status" value="1"/>
</dbReference>
<dbReference type="Pfam" id="PF07714">
    <property type="entry name" value="PK_Tyr_Ser-Thr"/>
    <property type="match status" value="1"/>
</dbReference>
<dbReference type="SUPFAM" id="SSF56112">
    <property type="entry name" value="Protein kinase-like (PK-like)"/>
    <property type="match status" value="1"/>
</dbReference>
<dbReference type="GO" id="GO:0005524">
    <property type="term" value="F:ATP binding"/>
    <property type="evidence" value="ECO:0007669"/>
    <property type="project" value="InterPro"/>
</dbReference>
<feature type="non-terminal residue" evidence="3">
    <location>
        <position position="1"/>
    </location>
</feature>
<sequence length="647" mass="73089">MSIKNTAMASIRFGISPAATAAIATSYLQDLIEAGFLTPESSYLACDPSKLTREKKKVMRAFNLFHDGSGYQHGTHTKTNTKTSLNPGWVTQTSPDKYDAGPEHHGLLVSISTLYPNNYKVSVISVAILVPVLTVLIAVIFVIAGLRFRRKKCQKSLNLNPYTINQHIGCGELLTDEWEIFPEDIIKDKKIGEGAFGTVFAAKLSLSVLSKRKNMKQNPVFNDILQNTSDVAVKLVKDSANTSELNDFFEEINLMKKIGFHKNIVNLIGCSTLKKPLCLIFEYMEHGDLLNFLRKRRTKVSCFSTLDIPNNASFLAEDTRVFGRPIKDFFELIDCSERRNTAQLRSNNDAETLVYAGQMALCKKRNVDGAYFCALNLDGKSSVNFMYTPGYQQSLKNEILLKDNGTLTPDDLLSFAWQVASGMEFLSCSKLVHRDLAARNILVGSGKVVKVSDFGLTRKINDELNYMSKKKRHLPVKWMSIEAIFDHLFTSFSDVWAYGVVLFEIVTLGGVPYPTISNHELLSLLKSGYRMEKPENCSERMFEIMLQCWNEDPLQRPTFTTLREYFDDAMSQGGYYLHFEFDENTAPSFLPFETDDDDNNTIEEEVFQNPVHVKSIEHLKKFCGESILPLGESIFPLNDRYTSIKIN</sequence>
<name>T2MHM0_HYDVU</name>
<dbReference type="InterPro" id="IPR001245">
    <property type="entry name" value="Ser-Thr/Tyr_kinase_cat_dom"/>
</dbReference>
<dbReference type="EMBL" id="HAAD01005213">
    <property type="protein sequence ID" value="CDG71445.1"/>
    <property type="molecule type" value="mRNA"/>
</dbReference>
<dbReference type="PANTHER" id="PTHR24416:SF583">
    <property type="entry name" value="RECEPTOR PROTEIN-TYROSINE KINASE"/>
    <property type="match status" value="1"/>
</dbReference>
<accession>T2MHM0</accession>
<evidence type="ECO:0000259" key="2">
    <source>
        <dbReference type="PROSITE" id="PS50011"/>
    </source>
</evidence>
<gene>
    <name evidence="3" type="primary">PDGFRB</name>
</gene>
<dbReference type="GO" id="GO:0043235">
    <property type="term" value="C:receptor complex"/>
    <property type="evidence" value="ECO:0007669"/>
    <property type="project" value="TreeGrafter"/>
</dbReference>
<dbReference type="GO" id="GO:0005886">
    <property type="term" value="C:plasma membrane"/>
    <property type="evidence" value="ECO:0007669"/>
    <property type="project" value="TreeGrafter"/>
</dbReference>
<dbReference type="InterPro" id="IPR050122">
    <property type="entry name" value="RTK"/>
</dbReference>
<dbReference type="PROSITE" id="PS00109">
    <property type="entry name" value="PROTEIN_KINASE_TYR"/>
    <property type="match status" value="1"/>
</dbReference>
<dbReference type="InterPro" id="IPR020635">
    <property type="entry name" value="Tyr_kinase_cat_dom"/>
</dbReference>
<protein>
    <submittedName>
        <fullName evidence="3">Beta-type platelet-derived growth factor receptor</fullName>
    </submittedName>
</protein>
<dbReference type="CDD" id="cd00192">
    <property type="entry name" value="PTKc"/>
    <property type="match status" value="1"/>
</dbReference>
<feature type="transmembrane region" description="Helical" evidence="1">
    <location>
        <begin position="123"/>
        <end position="146"/>
    </location>
</feature>
<evidence type="ECO:0000313" key="3">
    <source>
        <dbReference type="EMBL" id="CDG71445.1"/>
    </source>
</evidence>
<dbReference type="PROSITE" id="PS50011">
    <property type="entry name" value="PROTEIN_KINASE_DOM"/>
    <property type="match status" value="1"/>
</dbReference>
<dbReference type="InterPro" id="IPR011009">
    <property type="entry name" value="Kinase-like_dom_sf"/>
</dbReference>
<evidence type="ECO:0000256" key="1">
    <source>
        <dbReference type="SAM" id="Phobius"/>
    </source>
</evidence>
<feature type="domain" description="Protein kinase" evidence="2">
    <location>
        <begin position="185"/>
        <end position="566"/>
    </location>
</feature>
<dbReference type="Gene3D" id="3.30.200.20">
    <property type="entry name" value="Phosphorylase Kinase, domain 1"/>
    <property type="match status" value="1"/>
</dbReference>
<dbReference type="GO" id="GO:0007169">
    <property type="term" value="P:cell surface receptor protein tyrosine kinase signaling pathway"/>
    <property type="evidence" value="ECO:0007669"/>
    <property type="project" value="TreeGrafter"/>
</dbReference>
<dbReference type="Gene3D" id="1.10.510.10">
    <property type="entry name" value="Transferase(Phosphotransferase) domain 1"/>
    <property type="match status" value="1"/>
</dbReference>
<proteinExistence type="evidence at transcript level"/>
<organism evidence="3">
    <name type="scientific">Hydra vulgaris</name>
    <name type="common">Hydra</name>
    <name type="synonym">Hydra attenuata</name>
    <dbReference type="NCBI Taxonomy" id="6087"/>
    <lineage>
        <taxon>Eukaryota</taxon>
        <taxon>Metazoa</taxon>
        <taxon>Cnidaria</taxon>
        <taxon>Hydrozoa</taxon>
        <taxon>Hydroidolina</taxon>
        <taxon>Anthoathecata</taxon>
        <taxon>Aplanulata</taxon>
        <taxon>Hydridae</taxon>
        <taxon>Hydra</taxon>
    </lineage>
</organism>